<keyword evidence="12" id="KW-0648">Protein biosynthesis</keyword>
<evidence type="ECO:0000256" key="8">
    <source>
        <dbReference type="HAMAP-Rule" id="MF_00105"/>
    </source>
</evidence>
<evidence type="ECO:0000256" key="3">
    <source>
        <dbReference type="ARBA" id="ARBA00023015"/>
    </source>
</evidence>
<comment type="function">
    <text evidence="6 8 9">Necessary for efficient RNA polymerase transcription elongation past template-encoded arresting sites. The arresting sites in DNA have the property of trapping a certain fraction of elongating RNA polymerases that pass through, resulting in locked ternary complexes. Cleavage of the nascent transcript by cleavage factors such as GreA or GreB allows the resumption of elongation from the new 3'terminus. GreA releases sequences of 2 to 3 nucleotides.</text>
</comment>
<proteinExistence type="inferred from homology"/>
<dbReference type="InterPro" id="IPR018151">
    <property type="entry name" value="TF_GreA/GreB_CS"/>
</dbReference>
<dbReference type="PROSITE" id="PS00829">
    <property type="entry name" value="GREAB_1"/>
    <property type="match status" value="1"/>
</dbReference>
<dbReference type="PANTHER" id="PTHR30437">
    <property type="entry name" value="TRANSCRIPTION ELONGATION FACTOR GREA"/>
    <property type="match status" value="1"/>
</dbReference>
<keyword evidence="5 8" id="KW-0804">Transcription</keyword>
<dbReference type="HAMAP" id="MF_00105">
    <property type="entry name" value="GreA_GreB"/>
    <property type="match status" value="1"/>
</dbReference>
<dbReference type="FunFam" id="1.10.287.180:FF:000001">
    <property type="entry name" value="Transcription elongation factor GreA"/>
    <property type="match status" value="1"/>
</dbReference>
<protein>
    <recommendedName>
        <fullName evidence="2 8">Transcription elongation factor GreA</fullName>
    </recommendedName>
    <alternativeName>
        <fullName evidence="7 8">Transcript cleavage factor GreA</fullName>
    </alternativeName>
</protein>
<gene>
    <name evidence="8" type="primary">greA</name>
    <name evidence="12" type="ORF">HMPREF1316_1255</name>
</gene>
<feature type="domain" description="Transcription elongation factor GreA/GreB C-terminal" evidence="10">
    <location>
        <begin position="84"/>
        <end position="156"/>
    </location>
</feature>
<evidence type="ECO:0000256" key="9">
    <source>
        <dbReference type="RuleBase" id="RU000556"/>
    </source>
</evidence>
<dbReference type="GO" id="GO:0003677">
    <property type="term" value="F:DNA binding"/>
    <property type="evidence" value="ECO:0007669"/>
    <property type="project" value="UniProtKB-UniRule"/>
</dbReference>
<dbReference type="GO" id="GO:0070063">
    <property type="term" value="F:RNA polymerase binding"/>
    <property type="evidence" value="ECO:0007669"/>
    <property type="project" value="InterPro"/>
</dbReference>
<evidence type="ECO:0000256" key="1">
    <source>
        <dbReference type="ARBA" id="ARBA00008213"/>
    </source>
</evidence>
<dbReference type="GO" id="GO:0003746">
    <property type="term" value="F:translation elongation factor activity"/>
    <property type="evidence" value="ECO:0007669"/>
    <property type="project" value="UniProtKB-KW"/>
</dbReference>
<dbReference type="eggNOG" id="COG0782">
    <property type="taxonomic scope" value="Bacteria"/>
</dbReference>
<dbReference type="RefSeq" id="WP_021727084.1">
    <property type="nucleotide sequence ID" value="NZ_AWEZ01000067.1"/>
</dbReference>
<dbReference type="InterPro" id="IPR036953">
    <property type="entry name" value="GreA/GreB_C_sf"/>
</dbReference>
<dbReference type="SUPFAM" id="SSF54534">
    <property type="entry name" value="FKBP-like"/>
    <property type="match status" value="1"/>
</dbReference>
<dbReference type="NCBIfam" id="TIGR01462">
    <property type="entry name" value="greA"/>
    <property type="match status" value="1"/>
</dbReference>
<dbReference type="PATRIC" id="fig|1125712.3.peg.2251"/>
<dbReference type="SUPFAM" id="SSF46557">
    <property type="entry name" value="GreA transcript cleavage protein, N-terminal domain"/>
    <property type="match status" value="1"/>
</dbReference>
<dbReference type="PIRSF" id="PIRSF006092">
    <property type="entry name" value="GreA_GreB"/>
    <property type="match status" value="1"/>
</dbReference>
<keyword evidence="4 8" id="KW-0238">DNA-binding</keyword>
<dbReference type="EMBL" id="AWEZ01000067">
    <property type="protein sequence ID" value="ERL06311.1"/>
    <property type="molecule type" value="Genomic_DNA"/>
</dbReference>
<evidence type="ECO:0000259" key="11">
    <source>
        <dbReference type="Pfam" id="PF03449"/>
    </source>
</evidence>
<feature type="domain" description="Transcription elongation factor GreA/GreB N-terminal" evidence="11">
    <location>
        <begin position="7"/>
        <end position="76"/>
    </location>
</feature>
<dbReference type="Pfam" id="PF03449">
    <property type="entry name" value="GreA_GreB_N"/>
    <property type="match status" value="1"/>
</dbReference>
<dbReference type="GO" id="GO:0032784">
    <property type="term" value="P:regulation of DNA-templated transcription elongation"/>
    <property type="evidence" value="ECO:0007669"/>
    <property type="project" value="UniProtKB-UniRule"/>
</dbReference>
<dbReference type="PROSITE" id="PS00830">
    <property type="entry name" value="GREAB_2"/>
    <property type="match status" value="1"/>
</dbReference>
<dbReference type="InterPro" id="IPR036805">
    <property type="entry name" value="Tscrpt_elong_fac_GreA/B_N_sf"/>
</dbReference>
<dbReference type="PANTHER" id="PTHR30437:SF4">
    <property type="entry name" value="TRANSCRIPTION ELONGATION FACTOR GREA"/>
    <property type="match status" value="1"/>
</dbReference>
<dbReference type="NCBIfam" id="NF001263">
    <property type="entry name" value="PRK00226.1-4"/>
    <property type="match status" value="1"/>
</dbReference>
<evidence type="ECO:0000256" key="6">
    <source>
        <dbReference type="ARBA" id="ARBA00024916"/>
    </source>
</evidence>
<dbReference type="Proteomes" id="UP000016638">
    <property type="component" value="Unassembled WGS sequence"/>
</dbReference>
<keyword evidence="13" id="KW-1185">Reference proteome</keyword>
<dbReference type="OrthoDB" id="9797227at2"/>
<evidence type="ECO:0000259" key="10">
    <source>
        <dbReference type="Pfam" id="PF01272"/>
    </source>
</evidence>
<dbReference type="InterPro" id="IPR001437">
    <property type="entry name" value="Tscrpt_elong_fac_GreA/B_C"/>
</dbReference>
<sequence length="157" mass="17062">MDTQEVTLTPEDRKQLEDELALLEGDKRSEIIAQLQEARGFGDLSENAEYDAAKEAQSQNEARINEIRHLLATAKVVENRRGAKSIAIGSTVELVDEKGTAQTYTLAGTTHTDSLQNKISNESPLGAALIGHVAGDTVSFETPSGKTRSLTVKRINR</sequence>
<dbReference type="InterPro" id="IPR028624">
    <property type="entry name" value="Tscrpt_elong_fac_GreA/B"/>
</dbReference>
<evidence type="ECO:0000313" key="12">
    <source>
        <dbReference type="EMBL" id="ERL06311.1"/>
    </source>
</evidence>
<dbReference type="InterPro" id="IPR023459">
    <property type="entry name" value="Tscrpt_elong_fac_GreA/B_fam"/>
</dbReference>
<organism evidence="12 13">
    <name type="scientific">Olsenella profusa F0195</name>
    <dbReference type="NCBI Taxonomy" id="1125712"/>
    <lineage>
        <taxon>Bacteria</taxon>
        <taxon>Bacillati</taxon>
        <taxon>Actinomycetota</taxon>
        <taxon>Coriobacteriia</taxon>
        <taxon>Coriobacteriales</taxon>
        <taxon>Atopobiaceae</taxon>
        <taxon>Olsenella</taxon>
    </lineage>
</organism>
<dbReference type="GO" id="GO:0006354">
    <property type="term" value="P:DNA-templated transcription elongation"/>
    <property type="evidence" value="ECO:0007669"/>
    <property type="project" value="TreeGrafter"/>
</dbReference>
<evidence type="ECO:0000256" key="5">
    <source>
        <dbReference type="ARBA" id="ARBA00023163"/>
    </source>
</evidence>
<dbReference type="STRING" id="1125712.HMPREF1316_1255"/>
<keyword evidence="3 8" id="KW-0805">Transcription regulation</keyword>
<dbReference type="Gene3D" id="3.10.50.30">
    <property type="entry name" value="Transcription elongation factor, GreA/GreB, C-terminal domain"/>
    <property type="match status" value="1"/>
</dbReference>
<dbReference type="InterPro" id="IPR022691">
    <property type="entry name" value="Tscrpt_elong_fac_GreA/B_N"/>
</dbReference>
<dbReference type="Gene3D" id="1.10.287.180">
    <property type="entry name" value="Transcription elongation factor, GreA/GreB, N-terminal domain"/>
    <property type="match status" value="1"/>
</dbReference>
<name>U2V0V2_9ACTN</name>
<comment type="similarity">
    <text evidence="1 8 9">Belongs to the GreA/GreB family.</text>
</comment>
<accession>U2V0V2</accession>
<dbReference type="InterPro" id="IPR006359">
    <property type="entry name" value="Tscrpt_elong_fac_GreA"/>
</dbReference>
<dbReference type="AlphaFoldDB" id="U2V0V2"/>
<dbReference type="Pfam" id="PF01272">
    <property type="entry name" value="GreA_GreB"/>
    <property type="match status" value="1"/>
</dbReference>
<evidence type="ECO:0000256" key="2">
    <source>
        <dbReference type="ARBA" id="ARBA00013729"/>
    </source>
</evidence>
<evidence type="ECO:0000313" key="13">
    <source>
        <dbReference type="Proteomes" id="UP000016638"/>
    </source>
</evidence>
<reference evidence="12 13" key="1">
    <citation type="submission" date="2013-08" db="EMBL/GenBank/DDBJ databases">
        <authorList>
            <person name="Durkin A.S."/>
            <person name="Haft D.R."/>
            <person name="McCorrison J."/>
            <person name="Torralba M."/>
            <person name="Gillis M."/>
            <person name="Haft D.H."/>
            <person name="Methe B."/>
            <person name="Sutton G."/>
            <person name="Nelson K.E."/>
        </authorList>
    </citation>
    <scope>NUCLEOTIDE SEQUENCE [LARGE SCALE GENOMIC DNA]</scope>
    <source>
        <strain evidence="12 13">F0195</strain>
    </source>
</reference>
<evidence type="ECO:0000256" key="4">
    <source>
        <dbReference type="ARBA" id="ARBA00023125"/>
    </source>
</evidence>
<comment type="caution">
    <text evidence="12">The sequence shown here is derived from an EMBL/GenBank/DDBJ whole genome shotgun (WGS) entry which is preliminary data.</text>
</comment>
<keyword evidence="12" id="KW-0251">Elongation factor</keyword>
<evidence type="ECO:0000256" key="7">
    <source>
        <dbReference type="ARBA" id="ARBA00030776"/>
    </source>
</evidence>